<evidence type="ECO:0000313" key="5">
    <source>
        <dbReference type="EMBL" id="OOH94260.1"/>
    </source>
</evidence>
<comment type="caution">
    <text evidence="5">The sequence shown here is derived from an EMBL/GenBank/DDBJ whole genome shotgun (WGS) entry which is preliminary data.</text>
</comment>
<protein>
    <recommendedName>
        <fullName evidence="2">Curli production assembly/transport component CsgE</fullName>
    </recommendedName>
</protein>
<dbReference type="OrthoDB" id="1524955at2"/>
<dbReference type="eggNOG" id="ENOG5032EF8">
    <property type="taxonomic scope" value="Bacteria"/>
</dbReference>
<organism evidence="5 6">
    <name type="scientific">Elizabethkingia meningoseptica</name>
    <name type="common">Chryseobacterium meningosepticum</name>
    <dbReference type="NCBI Taxonomy" id="238"/>
    <lineage>
        <taxon>Bacteria</taxon>
        <taxon>Pseudomonadati</taxon>
        <taxon>Bacteroidota</taxon>
        <taxon>Flavobacteriia</taxon>
        <taxon>Flavobacteriales</taxon>
        <taxon>Weeksellaceae</taxon>
        <taxon>Elizabethkingia</taxon>
    </lineage>
</organism>
<dbReference type="AlphaFoldDB" id="A0A1V3TYA7"/>
<keyword evidence="3 4" id="KW-0732">Signal</keyword>
<dbReference type="InterPro" id="IPR053722">
    <property type="entry name" value="Curli_assembly_CsgC/AgfC"/>
</dbReference>
<name>A0A1V3TYA7_ELIME</name>
<dbReference type="Gene3D" id="2.60.40.2420">
    <property type="match status" value="1"/>
</dbReference>
<evidence type="ECO:0000256" key="4">
    <source>
        <dbReference type="SAM" id="SignalP"/>
    </source>
</evidence>
<reference evidence="5 6" key="1">
    <citation type="submission" date="2016-11" db="EMBL/GenBank/DDBJ databases">
        <title>Genome sequence and comparative genomic analysis of clinical strain Elizabethkingia meningoseptica 61421 PRCM.</title>
        <authorList>
            <person name="Wang M."/>
            <person name="Hu S."/>
            <person name="Cao L."/>
            <person name="Jiang T."/>
            <person name="Zhou Y."/>
            <person name="Ming D."/>
        </authorList>
    </citation>
    <scope>NUCLEOTIDE SEQUENCE [LARGE SCALE GENOMIC DNA]</scope>
    <source>
        <strain evidence="5 6">61421 PRCM</strain>
    </source>
</reference>
<sequence length="245" mass="28416">MRKFYFINLCIFSLFLFIMTSGQEDKKVTAKLESRLTEGQLGVKAIAINNTNIYQNLNYLLFSIKKGNTGNLSDNKQLGKFSLNPGEIKKLSEISISLNKNEAVKVFLYIKDEDTQKLISKDSTEIDNRNTETESLKNTITSENDIKLKGFTIDDTKSKVGKDFYDMFYIQYNLMPEKDNSTITISELPIRGISRQITIMIDDKSIYSFIVNPNDDYLKEQLVNSFRYIKEFNNRKNLIKNEFTY</sequence>
<keyword evidence="6" id="KW-1185">Reference proteome</keyword>
<dbReference type="EMBL" id="MPOG01000014">
    <property type="protein sequence ID" value="OOH94260.1"/>
    <property type="molecule type" value="Genomic_DNA"/>
</dbReference>
<feature type="signal peptide" evidence="4">
    <location>
        <begin position="1"/>
        <end position="22"/>
    </location>
</feature>
<evidence type="ECO:0000256" key="2">
    <source>
        <dbReference type="ARBA" id="ARBA00014024"/>
    </source>
</evidence>
<dbReference type="STRING" id="238.BBD35_12265"/>
<comment type="function">
    <text evidence="1">May be involved in the biogenesis of curli organelles.</text>
</comment>
<dbReference type="Proteomes" id="UP000188947">
    <property type="component" value="Unassembled WGS sequence"/>
</dbReference>
<evidence type="ECO:0000256" key="3">
    <source>
        <dbReference type="ARBA" id="ARBA00022729"/>
    </source>
</evidence>
<dbReference type="Pfam" id="PF10627">
    <property type="entry name" value="CsgE"/>
    <property type="match status" value="1"/>
</dbReference>
<evidence type="ECO:0000313" key="6">
    <source>
        <dbReference type="Proteomes" id="UP000188947"/>
    </source>
</evidence>
<gene>
    <name evidence="5" type="ORF">BMF97_12945</name>
</gene>
<evidence type="ECO:0000256" key="1">
    <source>
        <dbReference type="ARBA" id="ARBA00003989"/>
    </source>
</evidence>
<proteinExistence type="predicted"/>
<dbReference type="RefSeq" id="WP_069214180.1">
    <property type="nucleotide sequence ID" value="NZ_CP016378.1"/>
</dbReference>
<dbReference type="InterPro" id="IPR018900">
    <property type="entry name" value="Curli_CsgE"/>
</dbReference>
<accession>A0A1V3TYA7</accession>
<feature type="chain" id="PRO_5010703884" description="Curli production assembly/transport component CsgE" evidence="4">
    <location>
        <begin position="23"/>
        <end position="245"/>
    </location>
</feature>